<dbReference type="AlphaFoldDB" id="A0A084IHC6"/>
<evidence type="ECO:0000313" key="1">
    <source>
        <dbReference type="EMBL" id="KEZ76110.1"/>
    </source>
</evidence>
<dbReference type="EMBL" id="APNK01000039">
    <property type="protein sequence ID" value="KEZ76110.1"/>
    <property type="molecule type" value="Genomic_DNA"/>
</dbReference>
<organism evidence="1 2">
    <name type="scientific">Salinisphaera hydrothermalis (strain C41B8)</name>
    <dbReference type="NCBI Taxonomy" id="1304275"/>
    <lineage>
        <taxon>Bacteria</taxon>
        <taxon>Pseudomonadati</taxon>
        <taxon>Pseudomonadota</taxon>
        <taxon>Gammaproteobacteria</taxon>
        <taxon>Salinisphaerales</taxon>
        <taxon>Salinisphaeraceae</taxon>
        <taxon>Salinisphaera</taxon>
    </lineage>
</organism>
<gene>
    <name evidence="1" type="ORF">C41B8_16589</name>
</gene>
<reference evidence="1 2" key="1">
    <citation type="submission" date="2013-03" db="EMBL/GenBank/DDBJ databases">
        <title>Salinisphaera hydrothermalis C41B8 Genome Sequencing.</title>
        <authorList>
            <person name="Li C."/>
            <person name="Lai Q."/>
            <person name="Shao Z."/>
        </authorList>
    </citation>
    <scope>NUCLEOTIDE SEQUENCE [LARGE SCALE GENOMIC DNA]</scope>
    <source>
        <strain evidence="1 2">C41B8</strain>
    </source>
</reference>
<dbReference type="OrthoDB" id="7062152at2"/>
<proteinExistence type="predicted"/>
<dbReference type="RefSeq" id="WP_037340768.1">
    <property type="nucleotide sequence ID" value="NZ_APNK01000039.1"/>
</dbReference>
<protein>
    <submittedName>
        <fullName evidence="1">Uncharacterized protein</fullName>
    </submittedName>
</protein>
<sequence length="212" mass="23150">MKRLNPSPGRPSAVVGILWLILSAELGGCALIGPHDPGASNAARPPFAAGQESARDQLNDGYSDLYSNVKGLSKIDKFLLVKNESADVEKVVRDVTDYSGQLADRLQKLTHDFPALALDRPTTPPLIKAAHAAEKKALIKRYAPIVGDSGKTFERGLLIRLLVIVDQQRFLAQTLARRESDPALSKIMSGAATRFGALYNEIDALLKKRFYR</sequence>
<keyword evidence="2" id="KW-1185">Reference proteome</keyword>
<dbReference type="eggNOG" id="ENOG5034C49">
    <property type="taxonomic scope" value="Bacteria"/>
</dbReference>
<accession>A0A084IHC6</accession>
<comment type="caution">
    <text evidence="1">The sequence shown here is derived from an EMBL/GenBank/DDBJ whole genome shotgun (WGS) entry which is preliminary data.</text>
</comment>
<name>A0A084IHC6_SALHC</name>
<evidence type="ECO:0000313" key="2">
    <source>
        <dbReference type="Proteomes" id="UP000028302"/>
    </source>
</evidence>
<dbReference type="Proteomes" id="UP000028302">
    <property type="component" value="Unassembled WGS sequence"/>
</dbReference>